<reference evidence="3 4" key="1">
    <citation type="submission" date="2020-11" db="EMBL/GenBank/DDBJ databases">
        <authorList>
            <person name="Wallbank WR R."/>
            <person name="Pardo Diaz C."/>
            <person name="Kozak K."/>
            <person name="Martin S."/>
            <person name="Jiggins C."/>
            <person name="Moest M."/>
            <person name="Warren A I."/>
            <person name="Generalovic N T."/>
            <person name="Byers J.R.P. K."/>
            <person name="Montejo-Kovacevich G."/>
            <person name="Yen C E."/>
        </authorList>
    </citation>
    <scope>NUCLEOTIDE SEQUENCE [LARGE SCALE GENOMIC DNA]</scope>
</reference>
<dbReference type="EMBL" id="LR899014">
    <property type="protein sequence ID" value="CAD7091934.1"/>
    <property type="molecule type" value="Genomic_DNA"/>
</dbReference>
<dbReference type="SUPFAM" id="SSF54060">
    <property type="entry name" value="His-Me finger endonucleases"/>
    <property type="match status" value="1"/>
</dbReference>
<sequence length="1395" mass="159844">MLRILLCVLFSTSVILADDCVLRYDRDHPAVFIRKVREKHLVITRNEGEIEIEDGDSIEGYCTSGFRNLDHKGQQTQYKHVTFSCISNSVYYADDKNEKIKIRNRGSLACDMVGTYYEMEILHCNHTGLLFDFDIGRTPVPLAEVCYDVETKSPVFIHYLSKVHTNVLEEQGNFNSTHELPSESKEKVFKEDLFKEEKNALSKSTKTKLPSDYDFVKYEIDSFVPMKTLSGAFRNYIQQFEKTNFVAWWNPLKKGNWKRFDRIIEKLHKHGEYDIFAGTGGVVEYPVNGNCGVTRSLTYNVDSTEKAVPLYIWNNILNKDERGPGVVVIGINSPFVEVDFKNFTFCEDICDNYEWLKPILKTRKISSLGYMFCCRPADVEHVFPGISSFRSPRSIVLPKKELPSWKCKIPTGYNDHTTTSGYVTGTLTPHFNQTTSISNATTPGYNFTTPSLNFTTPSLNFTTPSYNSTTNPWLTRTTPSFNYTTKPSLNFTTPGYNFTTKPWITRTTTTKPSLNFTTPSFNYTTKPSLNFTTPSYNFTTKPWITRTTPSFNYTTNPWLNFTTPGYNFTTKPWLNFTTKPWITRTTPSFNFTTNPWLNFTTPSWNYTTKPSLNFTTPSYNFTTNPWLTRTTPSFNYTTNPWLNFTTPGYNFTTKPWFNFTTKPWNTKTTPIFNYTTNPWLNFTTPSYNFTTKPWPTYTTPSFNYTTNPWPNFTMPGFNFTTKPWVTITWPNFNYTTNPWLNFTMPGFNFTTKPWSTNTTPSFNYTTNPWLNFTTPSYNLTTKPWNTNTTPSFNYTTNPWLNFTTPSYNLTTKPWNTNTTPNFNYTTNPWLNFTTPSYNSTTKPWNTNTTPSFNYTTNPWLNFTTPSYNLTTKPWNTNTTPSFNYTTNPWLNFTTPSYNLTTKPWNTNTTPGFNYTTNPWLNFTTPSYNLTTKPWNTNTTPSFNYTTNPWLNSTTPSYTITTKPWNTTTIRSTTPTRPSFTTASPTRTTRPCDIKLAVSLEFSVMKALVLTFFVVSLVSGNSPRDCNLRYNYKAPGIFVKQSNGDLSIITSGNGKIPLSNGDSIEAFCSTNFTDLGDQTFDGKLKNLTFTCANGTISYIPAPNYAPVKLNDSQMSCQQEALFYAQPVPYCQFMGLQYGFQISSTPISLAELCYNNQQLQTTFVHFVLGDRSQILGEQTKLNPSNISTILSQQAFSFSSQAVNSQEESLRNSIATFAPLLSADIKYEFEGLAPLNLLSDMFIQYTQDFKYAYLVPWWSSLKNGNWKAIMAAIENIQANGVYDIYMGTSGNISYPNNNNDEVVQILSYSDGKIIKVVPKYIWVYIKERNTQDKGVTIIAVNSPFFDENAKDAFLCNDVCHNVDWLSSLLLTSHMPAFGYNKLSRRCQDMQRRCAYETN</sequence>
<organism evidence="3 4">
    <name type="scientific">Hermetia illucens</name>
    <name type="common">Black soldier fly</name>
    <dbReference type="NCBI Taxonomy" id="343691"/>
    <lineage>
        <taxon>Eukaryota</taxon>
        <taxon>Metazoa</taxon>
        <taxon>Ecdysozoa</taxon>
        <taxon>Arthropoda</taxon>
        <taxon>Hexapoda</taxon>
        <taxon>Insecta</taxon>
        <taxon>Pterygota</taxon>
        <taxon>Neoptera</taxon>
        <taxon>Endopterygota</taxon>
        <taxon>Diptera</taxon>
        <taxon>Brachycera</taxon>
        <taxon>Stratiomyomorpha</taxon>
        <taxon>Stratiomyidae</taxon>
        <taxon>Hermetiinae</taxon>
        <taxon>Hermetia</taxon>
    </lineage>
</organism>
<evidence type="ECO:0000313" key="3">
    <source>
        <dbReference type="EMBL" id="CAD7091934.1"/>
    </source>
</evidence>
<evidence type="ECO:0000256" key="2">
    <source>
        <dbReference type="SAM" id="SignalP"/>
    </source>
</evidence>
<dbReference type="InterPro" id="IPR044925">
    <property type="entry name" value="His-Me_finger_sf"/>
</dbReference>
<dbReference type="OrthoDB" id="8017601at2759"/>
<dbReference type="InParanoid" id="A0A7R8V3T2"/>
<feature type="signal peptide" evidence="2">
    <location>
        <begin position="1"/>
        <end position="17"/>
    </location>
</feature>
<protein>
    <submittedName>
        <fullName evidence="3">Uncharacterized protein</fullName>
    </submittedName>
</protein>
<feature type="chain" id="PRO_5031387814" evidence="2">
    <location>
        <begin position="18"/>
        <end position="1395"/>
    </location>
</feature>
<feature type="region of interest" description="Disordered" evidence="1">
    <location>
        <begin position="966"/>
        <end position="985"/>
    </location>
</feature>
<gene>
    <name evidence="3" type="ORF">HERILL_LOCUS14331</name>
</gene>
<keyword evidence="2" id="KW-0732">Signal</keyword>
<evidence type="ECO:0000256" key="1">
    <source>
        <dbReference type="SAM" id="MobiDB-lite"/>
    </source>
</evidence>
<dbReference type="Proteomes" id="UP000594454">
    <property type="component" value="Chromosome 6"/>
</dbReference>
<keyword evidence="4" id="KW-1185">Reference proteome</keyword>
<evidence type="ECO:0000313" key="4">
    <source>
        <dbReference type="Proteomes" id="UP000594454"/>
    </source>
</evidence>
<accession>A0A7R8V3T2</accession>
<proteinExistence type="predicted"/>
<name>A0A7R8V3T2_HERIL</name>